<keyword evidence="2" id="KW-1185">Reference proteome</keyword>
<proteinExistence type="predicted"/>
<sequence>MPLAAPCSNLQHMVGLGSNLGRFGAHLHWAHVTPAIHAAVRVACDGRERRCRCCGRDGGEELHGGEDGITERLMGFCNFGVTW</sequence>
<organism evidence="1 2">
    <name type="scientific">Glycine soja</name>
    <name type="common">Wild soybean</name>
    <dbReference type="NCBI Taxonomy" id="3848"/>
    <lineage>
        <taxon>Eukaryota</taxon>
        <taxon>Viridiplantae</taxon>
        <taxon>Streptophyta</taxon>
        <taxon>Embryophyta</taxon>
        <taxon>Tracheophyta</taxon>
        <taxon>Spermatophyta</taxon>
        <taxon>Magnoliopsida</taxon>
        <taxon>eudicotyledons</taxon>
        <taxon>Gunneridae</taxon>
        <taxon>Pentapetalae</taxon>
        <taxon>rosids</taxon>
        <taxon>fabids</taxon>
        <taxon>Fabales</taxon>
        <taxon>Fabaceae</taxon>
        <taxon>Papilionoideae</taxon>
        <taxon>50 kb inversion clade</taxon>
        <taxon>NPAAA clade</taxon>
        <taxon>indigoferoid/millettioid clade</taxon>
        <taxon>Phaseoleae</taxon>
        <taxon>Glycine</taxon>
        <taxon>Glycine subgen. Soja</taxon>
    </lineage>
</organism>
<dbReference type="EMBL" id="QZWG01000003">
    <property type="protein sequence ID" value="RZC22071.1"/>
    <property type="molecule type" value="Genomic_DNA"/>
</dbReference>
<accession>A0A445LFX9</accession>
<evidence type="ECO:0000313" key="1">
    <source>
        <dbReference type="EMBL" id="RZC22071.1"/>
    </source>
</evidence>
<protein>
    <submittedName>
        <fullName evidence="1">Uncharacterized protein</fullName>
    </submittedName>
</protein>
<name>A0A445LFX9_GLYSO</name>
<reference evidence="1 2" key="1">
    <citation type="submission" date="2018-09" db="EMBL/GenBank/DDBJ databases">
        <title>A high-quality reference genome of wild soybean provides a powerful tool to mine soybean genomes.</title>
        <authorList>
            <person name="Xie M."/>
            <person name="Chung C.Y.L."/>
            <person name="Li M.-W."/>
            <person name="Wong F.-L."/>
            <person name="Chan T.-F."/>
            <person name="Lam H.-M."/>
        </authorList>
    </citation>
    <scope>NUCLEOTIDE SEQUENCE [LARGE SCALE GENOMIC DNA]</scope>
    <source>
        <strain evidence="2">cv. W05</strain>
        <tissue evidence="1">Hypocotyl of etiolated seedlings</tissue>
    </source>
</reference>
<dbReference type="Proteomes" id="UP000289340">
    <property type="component" value="Chromosome 3"/>
</dbReference>
<evidence type="ECO:0000313" key="2">
    <source>
        <dbReference type="Proteomes" id="UP000289340"/>
    </source>
</evidence>
<dbReference type="AlphaFoldDB" id="A0A445LFX9"/>
<gene>
    <name evidence="1" type="ORF">D0Y65_007984</name>
</gene>
<comment type="caution">
    <text evidence="1">The sequence shown here is derived from an EMBL/GenBank/DDBJ whole genome shotgun (WGS) entry which is preliminary data.</text>
</comment>